<evidence type="ECO:0000259" key="6">
    <source>
        <dbReference type="Pfam" id="PF00582"/>
    </source>
</evidence>
<evidence type="ECO:0000256" key="3">
    <source>
        <dbReference type="ARBA" id="ARBA00022490"/>
    </source>
</evidence>
<dbReference type="AlphaFoldDB" id="K7A6J2"/>
<dbReference type="CDD" id="cd00293">
    <property type="entry name" value="USP-like"/>
    <property type="match status" value="1"/>
</dbReference>
<evidence type="ECO:0000256" key="1">
    <source>
        <dbReference type="ARBA" id="ARBA00004496"/>
    </source>
</evidence>
<name>K7A6J2_9ALTE</name>
<dbReference type="InterPro" id="IPR014729">
    <property type="entry name" value="Rossmann-like_a/b/a_fold"/>
</dbReference>
<dbReference type="OrthoDB" id="9792500at2"/>
<evidence type="ECO:0000313" key="7">
    <source>
        <dbReference type="EMBL" id="AGH44394.1"/>
    </source>
</evidence>
<dbReference type="PANTHER" id="PTHR47892">
    <property type="entry name" value="UNIVERSAL STRESS PROTEIN E"/>
    <property type="match status" value="1"/>
</dbReference>
<dbReference type="Proteomes" id="UP000011864">
    <property type="component" value="Chromosome"/>
</dbReference>
<gene>
    <name evidence="7" type="primary">uspA</name>
    <name evidence="7" type="ORF">C427_2285</name>
</gene>
<evidence type="ECO:0000313" key="8">
    <source>
        <dbReference type="Proteomes" id="UP000011864"/>
    </source>
</evidence>
<organism evidence="7 8">
    <name type="scientific">Paraglaciecola psychrophila 170</name>
    <dbReference type="NCBI Taxonomy" id="1129794"/>
    <lineage>
        <taxon>Bacteria</taxon>
        <taxon>Pseudomonadati</taxon>
        <taxon>Pseudomonadota</taxon>
        <taxon>Gammaproteobacteria</taxon>
        <taxon>Alteromonadales</taxon>
        <taxon>Alteromonadaceae</taxon>
        <taxon>Paraglaciecola</taxon>
    </lineage>
</organism>
<dbReference type="KEGG" id="gps:C427_2285"/>
<comment type="similarity">
    <text evidence="2 5">Belongs to the universal stress protein A family.</text>
</comment>
<sequence>MSNYKKILVAIDVNAPHESIIRKALAVSQSPDDLILMYTLLPTTHIQPYLYPMEYNAIDDSERMSLAHKKLSDIATEFGINEHNVFVKIGVAADEIKEMANEKNRDLIVIGTHGRSGIKLLLGSTANSVLHGVKQDVLAVRVHG</sequence>
<keyword evidence="3 5" id="KW-0963">Cytoplasm</keyword>
<dbReference type="EMBL" id="CP003837">
    <property type="protein sequence ID" value="AGH44394.1"/>
    <property type="molecule type" value="Genomic_DNA"/>
</dbReference>
<dbReference type="InterPro" id="IPR006015">
    <property type="entry name" value="Universal_stress_UspA"/>
</dbReference>
<evidence type="ECO:0000256" key="5">
    <source>
        <dbReference type="PIRNR" id="PIRNR006276"/>
    </source>
</evidence>
<dbReference type="GO" id="GO:0005737">
    <property type="term" value="C:cytoplasm"/>
    <property type="evidence" value="ECO:0007669"/>
    <property type="project" value="UniProtKB-SubCell"/>
</dbReference>
<feature type="domain" description="UspA" evidence="6">
    <location>
        <begin position="4"/>
        <end position="141"/>
    </location>
</feature>
<proteinExistence type="inferred from homology"/>
<dbReference type="STRING" id="1129794.C427_2285"/>
<dbReference type="PATRIC" id="fig|1129794.4.peg.2262"/>
<dbReference type="Pfam" id="PF00582">
    <property type="entry name" value="Usp"/>
    <property type="match status" value="1"/>
</dbReference>
<dbReference type="eggNOG" id="COG0589">
    <property type="taxonomic scope" value="Bacteria"/>
</dbReference>
<comment type="subcellular location">
    <subcellularLocation>
        <location evidence="1 5">Cytoplasm</location>
    </subcellularLocation>
</comment>
<dbReference type="PANTHER" id="PTHR47892:SF1">
    <property type="entry name" value="UNIVERSAL STRESS PROTEIN E"/>
    <property type="match status" value="1"/>
</dbReference>
<protein>
    <recommendedName>
        <fullName evidence="5">Universal stress protein</fullName>
    </recommendedName>
</protein>
<dbReference type="HOGENOM" id="CLU_049301_11_3_6"/>
<dbReference type="InterPro" id="IPR006016">
    <property type="entry name" value="UspA"/>
</dbReference>
<dbReference type="SUPFAM" id="SSF52402">
    <property type="entry name" value="Adenine nucleotide alpha hydrolases-like"/>
    <property type="match status" value="1"/>
</dbReference>
<accession>K7A6J2</accession>
<dbReference type="Gene3D" id="3.40.50.620">
    <property type="entry name" value="HUPs"/>
    <property type="match status" value="1"/>
</dbReference>
<keyword evidence="8" id="KW-1185">Reference proteome</keyword>
<evidence type="ECO:0000256" key="2">
    <source>
        <dbReference type="ARBA" id="ARBA00008791"/>
    </source>
</evidence>
<dbReference type="PIRSF" id="PIRSF006276">
    <property type="entry name" value="UspA"/>
    <property type="match status" value="1"/>
</dbReference>
<dbReference type="RefSeq" id="WP_007638397.1">
    <property type="nucleotide sequence ID" value="NC_020514.1"/>
</dbReference>
<evidence type="ECO:0000256" key="4">
    <source>
        <dbReference type="ARBA" id="ARBA00037131"/>
    </source>
</evidence>
<dbReference type="PRINTS" id="PR01438">
    <property type="entry name" value="UNVRSLSTRESS"/>
</dbReference>
<reference evidence="7 8" key="1">
    <citation type="journal article" date="2013" name="Genome Announc.">
        <title>Complete Genome Sequence of Glaciecola psychrophila Strain 170T.</title>
        <authorList>
            <person name="Yin J."/>
            <person name="Chen J."/>
            <person name="Liu G."/>
            <person name="Yu Y."/>
            <person name="Song L."/>
            <person name="Wang X."/>
            <person name="Qu X."/>
        </authorList>
    </citation>
    <scope>NUCLEOTIDE SEQUENCE [LARGE SCALE GENOMIC DNA]</scope>
    <source>
        <strain evidence="7 8">170</strain>
    </source>
</reference>
<comment type="function">
    <text evidence="4">Required for resistance to DNA-damaging agents.</text>
</comment>